<evidence type="ECO:0000256" key="3">
    <source>
        <dbReference type="ARBA" id="ARBA00004286"/>
    </source>
</evidence>
<evidence type="ECO:0000256" key="4">
    <source>
        <dbReference type="ARBA" id="ARBA00006564"/>
    </source>
</evidence>
<protein>
    <recommendedName>
        <fullName evidence="10">Histone H4</fullName>
    </recommendedName>
</protein>
<dbReference type="InterPro" id="IPR009072">
    <property type="entry name" value="Histone-fold"/>
</dbReference>
<feature type="region of interest" description="Disordered" evidence="11">
    <location>
        <begin position="1"/>
        <end position="52"/>
    </location>
</feature>
<evidence type="ECO:0000256" key="6">
    <source>
        <dbReference type="ARBA" id="ARBA00022454"/>
    </source>
</evidence>
<dbReference type="GO" id="GO:0003677">
    <property type="term" value="F:DNA binding"/>
    <property type="evidence" value="ECO:0007669"/>
    <property type="project" value="UniProtKB-KW"/>
</dbReference>
<dbReference type="GO" id="GO:0046982">
    <property type="term" value="F:protein heterodimerization activity"/>
    <property type="evidence" value="ECO:0007669"/>
    <property type="project" value="InterPro"/>
</dbReference>
<accession>A0A0D2AS00</accession>
<evidence type="ECO:0000313" key="12">
    <source>
        <dbReference type="EMBL" id="KIW01954.1"/>
    </source>
</evidence>
<comment type="similarity">
    <text evidence="4 10">Belongs to the histone H4 family.</text>
</comment>
<dbReference type="HOGENOM" id="CLU_109117_0_1_1"/>
<feature type="compositionally biased region" description="Polar residues" evidence="11">
    <location>
        <begin position="1"/>
        <end position="21"/>
    </location>
</feature>
<dbReference type="GO" id="GO:0005634">
    <property type="term" value="C:nucleus"/>
    <property type="evidence" value="ECO:0007669"/>
    <property type="project" value="UniProtKB-SubCell"/>
</dbReference>
<evidence type="ECO:0000256" key="5">
    <source>
        <dbReference type="ARBA" id="ARBA00011538"/>
    </source>
</evidence>
<evidence type="ECO:0000256" key="2">
    <source>
        <dbReference type="ARBA" id="ARBA00004123"/>
    </source>
</evidence>
<dbReference type="Gene3D" id="1.10.20.10">
    <property type="entry name" value="Histone, subunit A"/>
    <property type="match status" value="1"/>
</dbReference>
<gene>
    <name evidence="12" type="ORF">PV09_06791</name>
</gene>
<dbReference type="VEuPathDB" id="FungiDB:PV09_06791"/>
<name>A0A0D2AS00_9PEZI</name>
<proteinExistence type="inferred from homology"/>
<reference evidence="12 13" key="1">
    <citation type="submission" date="2015-01" db="EMBL/GenBank/DDBJ databases">
        <title>The Genome Sequence of Ochroconis gallopava CBS43764.</title>
        <authorList>
            <consortium name="The Broad Institute Genomics Platform"/>
            <person name="Cuomo C."/>
            <person name="de Hoog S."/>
            <person name="Gorbushina A."/>
            <person name="Stielow B."/>
            <person name="Teixiera M."/>
            <person name="Abouelleil A."/>
            <person name="Chapman S.B."/>
            <person name="Priest M."/>
            <person name="Young S.K."/>
            <person name="Wortman J."/>
            <person name="Nusbaum C."/>
            <person name="Birren B."/>
        </authorList>
    </citation>
    <scope>NUCLEOTIDE SEQUENCE [LARGE SCALE GENOMIC DNA]</scope>
    <source>
        <strain evidence="12 13">CBS 43764</strain>
    </source>
</reference>
<dbReference type="OrthoDB" id="3919494at2759"/>
<organism evidence="12 13">
    <name type="scientific">Verruconis gallopava</name>
    <dbReference type="NCBI Taxonomy" id="253628"/>
    <lineage>
        <taxon>Eukaryota</taxon>
        <taxon>Fungi</taxon>
        <taxon>Dikarya</taxon>
        <taxon>Ascomycota</taxon>
        <taxon>Pezizomycotina</taxon>
        <taxon>Dothideomycetes</taxon>
        <taxon>Pleosporomycetidae</taxon>
        <taxon>Venturiales</taxon>
        <taxon>Sympoventuriaceae</taxon>
        <taxon>Verruconis</taxon>
    </lineage>
</organism>
<comment type="subcellular location">
    <subcellularLocation>
        <location evidence="3">Chromosome</location>
    </subcellularLocation>
    <subcellularLocation>
        <location evidence="2">Nucleus</location>
    </subcellularLocation>
</comment>
<keyword evidence="9 10" id="KW-0544">Nucleosome core</keyword>
<dbReference type="RefSeq" id="XP_016211823.1">
    <property type="nucleotide sequence ID" value="XM_016360484.1"/>
</dbReference>
<dbReference type="GeneID" id="27314764"/>
<evidence type="ECO:0000313" key="13">
    <source>
        <dbReference type="Proteomes" id="UP000053259"/>
    </source>
</evidence>
<dbReference type="EMBL" id="KN847552">
    <property type="protein sequence ID" value="KIW01954.1"/>
    <property type="molecule type" value="Genomic_DNA"/>
</dbReference>
<dbReference type="InterPro" id="IPR001951">
    <property type="entry name" value="Histone_H4"/>
</dbReference>
<dbReference type="SMART" id="SM00417">
    <property type="entry name" value="H4"/>
    <property type="match status" value="1"/>
</dbReference>
<evidence type="ECO:0000256" key="9">
    <source>
        <dbReference type="ARBA" id="ARBA00023269"/>
    </source>
</evidence>
<keyword evidence="6 10" id="KW-0158">Chromosome</keyword>
<evidence type="ECO:0000256" key="7">
    <source>
        <dbReference type="ARBA" id="ARBA00023125"/>
    </source>
</evidence>
<dbReference type="PANTHER" id="PTHR10484">
    <property type="entry name" value="HISTONE H4"/>
    <property type="match status" value="1"/>
</dbReference>
<keyword evidence="13" id="KW-1185">Reference proteome</keyword>
<dbReference type="FunFam" id="1.10.20.10:FF:000012">
    <property type="entry name" value="Histone H4"/>
    <property type="match status" value="1"/>
</dbReference>
<keyword evidence="8 10" id="KW-0539">Nucleus</keyword>
<sequence>MATPSASSSSRAGDPGPQSSAYARARVLQSTPAFGPGRGKGSGGLGKGFGMKRHRKILRDNIKGITKGSIRRLARRGGVKRISAGIYDEIRGVIKSRLTEILQQCSIIAEHRLHKTVTALDVIFVLNRLGTPIYGFESRQKP</sequence>
<keyword evidence="7 10" id="KW-0238">DNA-binding</keyword>
<dbReference type="GO" id="GO:0030527">
    <property type="term" value="F:structural constituent of chromatin"/>
    <property type="evidence" value="ECO:0007669"/>
    <property type="project" value="InterPro"/>
</dbReference>
<evidence type="ECO:0000256" key="8">
    <source>
        <dbReference type="ARBA" id="ARBA00023242"/>
    </source>
</evidence>
<dbReference type="PRINTS" id="PR00623">
    <property type="entry name" value="HISTONEH4"/>
</dbReference>
<dbReference type="SUPFAM" id="SSF47113">
    <property type="entry name" value="Histone-fold"/>
    <property type="match status" value="1"/>
</dbReference>
<evidence type="ECO:0000256" key="1">
    <source>
        <dbReference type="ARBA" id="ARBA00002001"/>
    </source>
</evidence>
<comment type="function">
    <text evidence="1 10">Core component of nucleosome. Nucleosomes wrap and compact DNA into chromatin, limiting DNA accessibility to the cellular machineries which require DNA as a template. Histones thereby play a central role in transcription regulation, DNA repair, DNA replication and chromosomal stability. DNA accessibility is regulated via a complex set of post-translational modifications of histones, also called histone code, and nucleosome remodeling.</text>
</comment>
<dbReference type="STRING" id="253628.A0A0D2AS00"/>
<dbReference type="CDD" id="cd22912">
    <property type="entry name" value="HFD_H4"/>
    <property type="match status" value="1"/>
</dbReference>
<evidence type="ECO:0000256" key="10">
    <source>
        <dbReference type="RuleBase" id="RU000528"/>
    </source>
</evidence>
<evidence type="ECO:0000256" key="11">
    <source>
        <dbReference type="SAM" id="MobiDB-lite"/>
    </source>
</evidence>
<dbReference type="InParanoid" id="A0A0D2AS00"/>
<dbReference type="AlphaFoldDB" id="A0A0D2AS00"/>
<dbReference type="GO" id="GO:0000786">
    <property type="term" value="C:nucleosome"/>
    <property type="evidence" value="ECO:0007669"/>
    <property type="project" value="UniProtKB-KW"/>
</dbReference>
<dbReference type="Proteomes" id="UP000053259">
    <property type="component" value="Unassembled WGS sequence"/>
</dbReference>
<comment type="subunit">
    <text evidence="5 10">The nucleosome is a histone octamer containing two molecules each of H2A, H2B, H3 and H4 assembled in one H3-H4 heterotetramer and two H2A-H2B heterodimers. The octamer wraps approximately 147 bp of DNA.</text>
</comment>
<feature type="compositionally biased region" description="Gly residues" evidence="11">
    <location>
        <begin position="36"/>
        <end position="49"/>
    </location>
</feature>